<dbReference type="RefSeq" id="WP_211851748.1">
    <property type="nucleotide sequence ID" value="NZ_JAAGBB010000006.1"/>
</dbReference>
<protein>
    <submittedName>
        <fullName evidence="5">Imelysin family protein</fullName>
    </submittedName>
</protein>
<evidence type="ECO:0000256" key="3">
    <source>
        <dbReference type="SAM" id="SignalP"/>
    </source>
</evidence>
<dbReference type="EMBL" id="JAAGBB010000006">
    <property type="protein sequence ID" value="MBR0664163.1"/>
    <property type="molecule type" value="Genomic_DNA"/>
</dbReference>
<feature type="signal peptide" evidence="3">
    <location>
        <begin position="1"/>
        <end position="21"/>
    </location>
</feature>
<feature type="domain" description="Imelysin-like" evidence="4">
    <location>
        <begin position="41"/>
        <end position="326"/>
    </location>
</feature>
<name>A0ABS5EV94_9PROT</name>
<reference evidence="6" key="1">
    <citation type="journal article" date="2021" name="Syst. Appl. Microbiol.">
        <title>Roseomonas hellenica sp. nov., isolated from roots of wild-growing Alkanna tinctoria.</title>
        <authorList>
            <person name="Rat A."/>
            <person name="Naranjo H.D."/>
            <person name="Lebbe L."/>
            <person name="Cnockaert M."/>
            <person name="Krigas N."/>
            <person name="Grigoriadou K."/>
            <person name="Maloupa E."/>
            <person name="Willems A."/>
        </authorList>
    </citation>
    <scope>NUCLEOTIDE SEQUENCE [LARGE SCALE GENOMIC DNA]</scope>
    <source>
        <strain evidence="6">LMG 31523</strain>
    </source>
</reference>
<dbReference type="CDD" id="cd14659">
    <property type="entry name" value="Imelysin-like_IPPA"/>
    <property type="match status" value="1"/>
</dbReference>
<accession>A0ABS5EV94</accession>
<dbReference type="Proteomes" id="UP001196870">
    <property type="component" value="Unassembled WGS sequence"/>
</dbReference>
<dbReference type="InterPro" id="IPR038352">
    <property type="entry name" value="Imelysin_sf"/>
</dbReference>
<dbReference type="InterPro" id="IPR034984">
    <property type="entry name" value="Imelysin-like_IPPA"/>
</dbReference>
<keyword evidence="6" id="KW-1185">Reference proteome</keyword>
<evidence type="ECO:0000256" key="2">
    <source>
        <dbReference type="ARBA" id="ARBA00022729"/>
    </source>
</evidence>
<sequence length="347" mass="36465">MPTRRLILAALPLLLARPVLAQRGDRPARQRVVDAAKAALLAPHRAFAEAATRFLDAATALRDVPSPAAAAAGREAWIAANIAFQGVRHLRFGPMDAFDRGFRLSFFPDPRNATGRDLTALLREASSDALEAIAAGRGRIPVQGLPTAERLLFAEGEAPLLQPAETYRRALLAAIARNIATIAADLATGWAADPFGAGGDPEDALLLLFKSLHGGLDFVGDRLLARALGPSQREARPRLSEAWRSGQSLALARASIDALASLHRVAFAGMLGANDAALARAVDQGFADARAAAQRIAPDLEASVARADGRSAVEDTIRALGALRRLLAERGAPALGLPVGFNSMDGD</sequence>
<comment type="subcellular location">
    <subcellularLocation>
        <location evidence="1">Cell envelope</location>
    </subcellularLocation>
</comment>
<dbReference type="Gene3D" id="1.20.1420.20">
    <property type="entry name" value="M75 peptidase, HXXE motif"/>
    <property type="match status" value="1"/>
</dbReference>
<evidence type="ECO:0000256" key="1">
    <source>
        <dbReference type="ARBA" id="ARBA00004196"/>
    </source>
</evidence>
<evidence type="ECO:0000313" key="5">
    <source>
        <dbReference type="EMBL" id="MBR0664163.1"/>
    </source>
</evidence>
<organism evidence="5 6">
    <name type="scientific">Plastoroseomonas hellenica</name>
    <dbReference type="NCBI Taxonomy" id="2687306"/>
    <lineage>
        <taxon>Bacteria</taxon>
        <taxon>Pseudomonadati</taxon>
        <taxon>Pseudomonadota</taxon>
        <taxon>Alphaproteobacteria</taxon>
        <taxon>Acetobacterales</taxon>
        <taxon>Acetobacteraceae</taxon>
        <taxon>Plastoroseomonas</taxon>
    </lineage>
</organism>
<evidence type="ECO:0000313" key="6">
    <source>
        <dbReference type="Proteomes" id="UP001196870"/>
    </source>
</evidence>
<gene>
    <name evidence="5" type="ORF">GXW71_07325</name>
</gene>
<dbReference type="InterPro" id="IPR018976">
    <property type="entry name" value="Imelysin-like"/>
</dbReference>
<evidence type="ECO:0000259" key="4">
    <source>
        <dbReference type="Pfam" id="PF09375"/>
    </source>
</evidence>
<keyword evidence="2 3" id="KW-0732">Signal</keyword>
<dbReference type="Pfam" id="PF09375">
    <property type="entry name" value="Peptidase_M75"/>
    <property type="match status" value="1"/>
</dbReference>
<comment type="caution">
    <text evidence="5">The sequence shown here is derived from an EMBL/GenBank/DDBJ whole genome shotgun (WGS) entry which is preliminary data.</text>
</comment>
<proteinExistence type="predicted"/>
<feature type="chain" id="PRO_5046071667" evidence="3">
    <location>
        <begin position="22"/>
        <end position="347"/>
    </location>
</feature>